<evidence type="ECO:0000313" key="3">
    <source>
        <dbReference type="EMBL" id="KRN31675.1"/>
    </source>
</evidence>
<organism evidence="3 4">
    <name type="scientific">Weissella halotolerans DSM 20190</name>
    <dbReference type="NCBI Taxonomy" id="1123500"/>
    <lineage>
        <taxon>Bacteria</taxon>
        <taxon>Bacillati</taxon>
        <taxon>Bacillota</taxon>
        <taxon>Bacilli</taxon>
        <taxon>Lactobacillales</taxon>
        <taxon>Lactobacillaceae</taxon>
        <taxon>Weissella</taxon>
    </lineage>
</organism>
<dbReference type="EMBL" id="JQAX01000003">
    <property type="protein sequence ID" value="KRN31675.1"/>
    <property type="molecule type" value="Genomic_DNA"/>
</dbReference>
<sequence length="251" mass="28849">MTEEDYSRIEKYRKRRAQAQETEPSYAYSNMHTYAFYRKRRHERRWRPAYLVARRRHWLQILTSALGVALLLGAGLFVLGQDQHTKSPERSGDQSISKQASSTSSTEQSSGTSQLSASQTTATPVFTKLSMTQQRNILKEWALDYAKQVGHFGIDDEGNLIPYRPLPVSQVKLTEIHNGFELTTPAFGKLNPQQLEAGKMMADIYSDLPDWSYRIIDQHNGRWELWQSTSGVQVEPDTIVTDEDLMQRYVD</sequence>
<keyword evidence="2" id="KW-1133">Transmembrane helix</keyword>
<evidence type="ECO:0000256" key="2">
    <source>
        <dbReference type="SAM" id="Phobius"/>
    </source>
</evidence>
<comment type="caution">
    <text evidence="3">The sequence shown here is derived from an EMBL/GenBank/DDBJ whole genome shotgun (WGS) entry which is preliminary data.</text>
</comment>
<dbReference type="PATRIC" id="fig|1123500.6.peg.935"/>
<evidence type="ECO:0000313" key="4">
    <source>
        <dbReference type="Proteomes" id="UP000051296"/>
    </source>
</evidence>
<name>A0A0R2FVK6_9LACO</name>
<feature type="transmembrane region" description="Helical" evidence="2">
    <location>
        <begin position="58"/>
        <end position="80"/>
    </location>
</feature>
<feature type="compositionally biased region" description="Low complexity" evidence="1">
    <location>
        <begin position="94"/>
        <end position="119"/>
    </location>
</feature>
<protein>
    <submittedName>
        <fullName evidence="3">Uncharacterized protein</fullName>
    </submittedName>
</protein>
<proteinExistence type="predicted"/>
<gene>
    <name evidence="3" type="ORF">IV68_GL000929</name>
</gene>
<dbReference type="AlphaFoldDB" id="A0A0R2FVK6"/>
<keyword evidence="4" id="KW-1185">Reference proteome</keyword>
<evidence type="ECO:0000256" key="1">
    <source>
        <dbReference type="SAM" id="MobiDB-lite"/>
    </source>
</evidence>
<dbReference type="InParanoid" id="A0A0R2FVK6"/>
<keyword evidence="2" id="KW-0472">Membrane</keyword>
<accession>A0A0R2FVK6</accession>
<reference evidence="3 4" key="1">
    <citation type="journal article" date="2015" name="Genome Announc.">
        <title>Expanding the biotechnology potential of lactobacilli through comparative genomics of 213 strains and associated genera.</title>
        <authorList>
            <person name="Sun Z."/>
            <person name="Harris H.M."/>
            <person name="McCann A."/>
            <person name="Guo C."/>
            <person name="Argimon S."/>
            <person name="Zhang W."/>
            <person name="Yang X."/>
            <person name="Jeffery I.B."/>
            <person name="Cooney J.C."/>
            <person name="Kagawa T.F."/>
            <person name="Liu W."/>
            <person name="Song Y."/>
            <person name="Salvetti E."/>
            <person name="Wrobel A."/>
            <person name="Rasinkangas P."/>
            <person name="Parkhill J."/>
            <person name="Rea M.C."/>
            <person name="O'Sullivan O."/>
            <person name="Ritari J."/>
            <person name="Douillard F.P."/>
            <person name="Paul Ross R."/>
            <person name="Yang R."/>
            <person name="Briner A.E."/>
            <person name="Felis G.E."/>
            <person name="de Vos W.M."/>
            <person name="Barrangou R."/>
            <person name="Klaenhammer T.R."/>
            <person name="Caufield P.W."/>
            <person name="Cui Y."/>
            <person name="Zhang H."/>
            <person name="O'Toole P.W."/>
        </authorList>
    </citation>
    <scope>NUCLEOTIDE SEQUENCE [LARGE SCALE GENOMIC DNA]</scope>
    <source>
        <strain evidence="3 4">DSM 20190</strain>
    </source>
</reference>
<feature type="region of interest" description="Disordered" evidence="1">
    <location>
        <begin position="84"/>
        <end position="119"/>
    </location>
</feature>
<dbReference type="Proteomes" id="UP000051296">
    <property type="component" value="Unassembled WGS sequence"/>
</dbReference>
<keyword evidence="2" id="KW-0812">Transmembrane</keyword>
<dbReference type="RefSeq" id="WP_022791818.1">
    <property type="nucleotide sequence ID" value="NZ_ATUU01000003.1"/>
</dbReference>